<keyword evidence="9" id="KW-0812">Transmembrane</keyword>
<name>A0A1G6I6X9_9BURK</name>
<dbReference type="Pfam" id="PF00512">
    <property type="entry name" value="HisKA"/>
    <property type="match status" value="1"/>
</dbReference>
<evidence type="ECO:0000259" key="11">
    <source>
        <dbReference type="PROSITE" id="PS50112"/>
    </source>
</evidence>
<dbReference type="InterPro" id="IPR001610">
    <property type="entry name" value="PAC"/>
</dbReference>
<dbReference type="InterPro" id="IPR013767">
    <property type="entry name" value="PAS_fold"/>
</dbReference>
<dbReference type="Gene3D" id="1.10.287.130">
    <property type="match status" value="1"/>
</dbReference>
<keyword evidence="5" id="KW-0547">Nucleotide-binding</keyword>
<dbReference type="SUPFAM" id="SSF55874">
    <property type="entry name" value="ATPase domain of HSP90 chaperone/DNA topoisomerase II/histidine kinase"/>
    <property type="match status" value="1"/>
</dbReference>
<dbReference type="InterPro" id="IPR000014">
    <property type="entry name" value="PAS"/>
</dbReference>
<dbReference type="Proteomes" id="UP000198781">
    <property type="component" value="Unassembled WGS sequence"/>
</dbReference>
<dbReference type="InterPro" id="IPR036890">
    <property type="entry name" value="HATPase_C_sf"/>
</dbReference>
<keyword evidence="4" id="KW-0808">Transferase</keyword>
<feature type="transmembrane region" description="Helical" evidence="9">
    <location>
        <begin position="315"/>
        <end position="334"/>
    </location>
</feature>
<reference evidence="13 14" key="1">
    <citation type="submission" date="2016-10" db="EMBL/GenBank/DDBJ databases">
        <authorList>
            <person name="de Groot N.N."/>
        </authorList>
    </citation>
    <scope>NUCLEOTIDE SEQUENCE [LARGE SCALE GENOMIC DNA]</scope>
    <source>
        <strain evidence="13 14">DSM 16619</strain>
    </source>
</reference>
<evidence type="ECO:0000313" key="13">
    <source>
        <dbReference type="EMBL" id="SDC02123.1"/>
    </source>
</evidence>
<dbReference type="STRING" id="187868.SAMN05192589_10185"/>
<keyword evidence="7" id="KW-0067">ATP-binding</keyword>
<keyword evidence="9" id="KW-1133">Transmembrane helix</keyword>
<dbReference type="GO" id="GO:0000155">
    <property type="term" value="F:phosphorelay sensor kinase activity"/>
    <property type="evidence" value="ECO:0007669"/>
    <property type="project" value="InterPro"/>
</dbReference>
<organism evidence="13 14">
    <name type="scientific">Paracidovorax valerianellae</name>
    <dbReference type="NCBI Taxonomy" id="187868"/>
    <lineage>
        <taxon>Bacteria</taxon>
        <taxon>Pseudomonadati</taxon>
        <taxon>Pseudomonadota</taxon>
        <taxon>Betaproteobacteria</taxon>
        <taxon>Burkholderiales</taxon>
        <taxon>Comamonadaceae</taxon>
        <taxon>Paracidovorax</taxon>
    </lineage>
</organism>
<dbReference type="PROSITE" id="PS50112">
    <property type="entry name" value="PAS"/>
    <property type="match status" value="1"/>
</dbReference>
<keyword evidence="3" id="KW-0597">Phosphoprotein</keyword>
<feature type="domain" description="Histidine kinase" evidence="10">
    <location>
        <begin position="629"/>
        <end position="854"/>
    </location>
</feature>
<dbReference type="SUPFAM" id="SSF55785">
    <property type="entry name" value="PYP-like sensor domain (PAS domain)"/>
    <property type="match status" value="1"/>
</dbReference>
<feature type="domain" description="PAS" evidence="11">
    <location>
        <begin position="349"/>
        <end position="421"/>
    </location>
</feature>
<evidence type="ECO:0000256" key="8">
    <source>
        <dbReference type="ARBA" id="ARBA00023012"/>
    </source>
</evidence>
<evidence type="ECO:0000256" key="6">
    <source>
        <dbReference type="ARBA" id="ARBA00022777"/>
    </source>
</evidence>
<dbReference type="PANTHER" id="PTHR43065:SF42">
    <property type="entry name" value="TWO-COMPONENT SENSOR PPRA"/>
    <property type="match status" value="1"/>
</dbReference>
<comment type="catalytic activity">
    <reaction evidence="1">
        <text>ATP + protein L-histidine = ADP + protein N-phospho-L-histidine.</text>
        <dbReference type="EC" id="2.7.13.3"/>
    </reaction>
</comment>
<keyword evidence="14" id="KW-1185">Reference proteome</keyword>
<keyword evidence="8" id="KW-0902">Two-component regulatory system</keyword>
<dbReference type="EC" id="2.7.13.3" evidence="2"/>
<dbReference type="InterPro" id="IPR000700">
    <property type="entry name" value="PAS-assoc_C"/>
</dbReference>
<dbReference type="SMART" id="SM00388">
    <property type="entry name" value="HisKA"/>
    <property type="match status" value="1"/>
</dbReference>
<dbReference type="PRINTS" id="PR00344">
    <property type="entry name" value="BCTRLSENSOR"/>
</dbReference>
<proteinExistence type="predicted"/>
<dbReference type="InterPro" id="IPR003594">
    <property type="entry name" value="HATPase_dom"/>
</dbReference>
<dbReference type="SUPFAM" id="SSF47384">
    <property type="entry name" value="Homodimeric domain of signal transducing histidine kinase"/>
    <property type="match status" value="1"/>
</dbReference>
<evidence type="ECO:0000259" key="12">
    <source>
        <dbReference type="PROSITE" id="PS50113"/>
    </source>
</evidence>
<evidence type="ECO:0000313" key="14">
    <source>
        <dbReference type="Proteomes" id="UP000198781"/>
    </source>
</evidence>
<dbReference type="EMBL" id="FMZC01000001">
    <property type="protein sequence ID" value="SDC02123.1"/>
    <property type="molecule type" value="Genomic_DNA"/>
</dbReference>
<dbReference type="SMART" id="SM00387">
    <property type="entry name" value="HATPase_c"/>
    <property type="match status" value="1"/>
</dbReference>
<dbReference type="CDD" id="cd00082">
    <property type="entry name" value="HisKA"/>
    <property type="match status" value="1"/>
</dbReference>
<dbReference type="InterPro" id="IPR005467">
    <property type="entry name" value="His_kinase_dom"/>
</dbReference>
<dbReference type="SMART" id="SM00091">
    <property type="entry name" value="PAS"/>
    <property type="match status" value="1"/>
</dbReference>
<dbReference type="InterPro" id="IPR004358">
    <property type="entry name" value="Sig_transdc_His_kin-like_C"/>
</dbReference>
<dbReference type="Gene3D" id="3.30.450.20">
    <property type="entry name" value="PAS domain"/>
    <property type="match status" value="1"/>
</dbReference>
<dbReference type="Pfam" id="PF00989">
    <property type="entry name" value="PAS"/>
    <property type="match status" value="1"/>
</dbReference>
<dbReference type="PROSITE" id="PS50109">
    <property type="entry name" value="HIS_KIN"/>
    <property type="match status" value="1"/>
</dbReference>
<protein>
    <recommendedName>
        <fullName evidence="2">histidine kinase</fullName>
        <ecNumber evidence="2">2.7.13.3</ecNumber>
    </recommendedName>
</protein>
<dbReference type="GO" id="GO:0006355">
    <property type="term" value="P:regulation of DNA-templated transcription"/>
    <property type="evidence" value="ECO:0007669"/>
    <property type="project" value="InterPro"/>
</dbReference>
<dbReference type="PROSITE" id="PS50113">
    <property type="entry name" value="PAC"/>
    <property type="match status" value="1"/>
</dbReference>
<evidence type="ECO:0000256" key="4">
    <source>
        <dbReference type="ARBA" id="ARBA00022679"/>
    </source>
</evidence>
<evidence type="ECO:0000256" key="1">
    <source>
        <dbReference type="ARBA" id="ARBA00000085"/>
    </source>
</evidence>
<dbReference type="PANTHER" id="PTHR43065">
    <property type="entry name" value="SENSOR HISTIDINE KINASE"/>
    <property type="match status" value="1"/>
</dbReference>
<dbReference type="NCBIfam" id="TIGR00229">
    <property type="entry name" value="sensory_box"/>
    <property type="match status" value="1"/>
</dbReference>
<gene>
    <name evidence="13" type="ORF">SAMN05192589_10185</name>
</gene>
<dbReference type="InterPro" id="IPR003661">
    <property type="entry name" value="HisK_dim/P_dom"/>
</dbReference>
<sequence length="873" mass="96935">MLQVHIVFAGLRGMALPYTRPMDRPPSSPSAIGPAMAAPARWWRTWWRSLSPTRQDRFAALAPLAAVLMFLAAIVAAFWYLRMEEGEREQEALKRDVEYAQQRVRLRLLERQEQIMRIARDLSNQDLERADFVARAEGLISQYPELQAISWIDDRRRIRASHAAPTVTSGQLRVAGEVLKNGDTADTFGLARDLQQPVYAQPNGTEGETAPLLQLQVPLAAQGKFTGVVLAEYSIDSLLRYGTPTEVLARYAVTLLDGRDQVLAGSALTPRAASGLLPWTVRANEYEVPVSPVGNGLVLRAQAYRTSLGVVGSGLFWLVGTLSAMTAWLLIATWRHTRRRMQAQQALVAETNFRRAMENSILTGMRALDMQGRITYVNAAFCQMTGWNEADLVGQSPPYTYWPESDHEALHAKLRDELSGKVSLGGFQVRVKRKSGTLFDARLYVSPLIDAHGHQTGWMTSMTDITEPNRVREQLSASHERFTIVLESLDASVSVAPLGSEELLFANKLYRQWFGSQTGGHLQLVAQAGVLPSTTASSRGMDDEDGLMGLPTDPLTSARSENAEIYLPDLGKWLEVRSRYLNWVDGRLAQMVIATDITPRRQAEEQAARQAERAQSVSRLITMGEMASSVAHELNQPLTAISNYCSGMVSRIESGQITEEALLSALQKTAHQAQRAGQIIQRIRAFVKRSEPNRALADVHTMVTEAVELADIELRRHNVRLTHYLAARLPQVMADTILIEQVLVNLMKNGAESIEHAQRPPPRRSVELRVVPRQVEGREVIEFTVQDTGKGLAPEVLEHLFEAFFSTKQEGMGMGLNLCRSIVESHQGRMQAENLYNGTEVTGCRFSFWLPLAQPADATTNSVANASHPRTPA</sequence>
<dbReference type="InterPro" id="IPR036097">
    <property type="entry name" value="HisK_dim/P_sf"/>
</dbReference>
<dbReference type="InterPro" id="IPR035965">
    <property type="entry name" value="PAS-like_dom_sf"/>
</dbReference>
<dbReference type="SMART" id="SM00086">
    <property type="entry name" value="PAC"/>
    <property type="match status" value="1"/>
</dbReference>
<evidence type="ECO:0000256" key="5">
    <source>
        <dbReference type="ARBA" id="ARBA00022741"/>
    </source>
</evidence>
<dbReference type="CDD" id="cd00130">
    <property type="entry name" value="PAS"/>
    <property type="match status" value="1"/>
</dbReference>
<dbReference type="AlphaFoldDB" id="A0A1G6I6X9"/>
<dbReference type="Pfam" id="PF02518">
    <property type="entry name" value="HATPase_c"/>
    <property type="match status" value="1"/>
</dbReference>
<evidence type="ECO:0000256" key="2">
    <source>
        <dbReference type="ARBA" id="ARBA00012438"/>
    </source>
</evidence>
<evidence type="ECO:0000256" key="9">
    <source>
        <dbReference type="SAM" id="Phobius"/>
    </source>
</evidence>
<dbReference type="Gene3D" id="3.30.565.10">
    <property type="entry name" value="Histidine kinase-like ATPase, C-terminal domain"/>
    <property type="match status" value="1"/>
</dbReference>
<feature type="transmembrane region" description="Helical" evidence="9">
    <location>
        <begin position="58"/>
        <end position="81"/>
    </location>
</feature>
<keyword evidence="6" id="KW-0418">Kinase</keyword>
<keyword evidence="9" id="KW-0472">Membrane</keyword>
<feature type="domain" description="PAC" evidence="12">
    <location>
        <begin position="425"/>
        <end position="477"/>
    </location>
</feature>
<dbReference type="GO" id="GO:0005524">
    <property type="term" value="F:ATP binding"/>
    <property type="evidence" value="ECO:0007669"/>
    <property type="project" value="UniProtKB-KW"/>
</dbReference>
<accession>A0A1G6I6X9</accession>
<evidence type="ECO:0000256" key="3">
    <source>
        <dbReference type="ARBA" id="ARBA00022553"/>
    </source>
</evidence>
<evidence type="ECO:0000259" key="10">
    <source>
        <dbReference type="PROSITE" id="PS50109"/>
    </source>
</evidence>
<evidence type="ECO:0000256" key="7">
    <source>
        <dbReference type="ARBA" id="ARBA00022840"/>
    </source>
</evidence>